<reference evidence="2" key="1">
    <citation type="submission" date="2022-06" db="EMBL/GenBank/DDBJ databases">
        <title>Genome sequencing of Brevibacillus sp. BB3-R1.</title>
        <authorList>
            <person name="Heo J."/>
            <person name="Lee D."/>
            <person name="Won M."/>
            <person name="Han B.-H."/>
            <person name="Hong S.-B."/>
            <person name="Kwon S.-W."/>
        </authorList>
    </citation>
    <scope>NUCLEOTIDE SEQUENCE</scope>
    <source>
        <strain evidence="2">BB3-R1</strain>
    </source>
</reference>
<dbReference type="RefSeq" id="WP_251872395.1">
    <property type="nucleotide sequence ID" value="NZ_CP098755.1"/>
</dbReference>
<evidence type="ECO:0000313" key="3">
    <source>
        <dbReference type="Proteomes" id="UP001056500"/>
    </source>
</evidence>
<evidence type="ECO:0000256" key="1">
    <source>
        <dbReference type="SAM" id="MobiDB-lite"/>
    </source>
</evidence>
<sequence length="196" mass="21766">MRTGDRVMGIQAKFILERIDETWTLIKKRGASGTSSFLFGKCTVPEAEEAQEHTDAMEAQEVLGTQKVLGTQEALAAQEANETQEAKKQDWTLLLRQDAVFDDHRLTTELAEPNWNGWGQMPPKQVALITDGGNGSSYKRQPKGGNRSVGKRVLLYRQKSTKGGFLVWMGEYSKRSEGPVAMSREPQETRSAPAPP</sequence>
<accession>A0ABY4WE11</accession>
<proteinExistence type="predicted"/>
<evidence type="ECO:0000313" key="2">
    <source>
        <dbReference type="EMBL" id="USG65302.1"/>
    </source>
</evidence>
<keyword evidence="3" id="KW-1185">Reference proteome</keyword>
<dbReference type="Proteomes" id="UP001056500">
    <property type="component" value="Chromosome"/>
</dbReference>
<organism evidence="2 3">
    <name type="scientific">Brevibacillus ruminantium</name>
    <dbReference type="NCBI Taxonomy" id="2950604"/>
    <lineage>
        <taxon>Bacteria</taxon>
        <taxon>Bacillati</taxon>
        <taxon>Bacillota</taxon>
        <taxon>Bacilli</taxon>
        <taxon>Bacillales</taxon>
        <taxon>Paenibacillaceae</taxon>
        <taxon>Brevibacillus</taxon>
    </lineage>
</organism>
<protein>
    <submittedName>
        <fullName evidence="2">Uncharacterized protein</fullName>
    </submittedName>
</protein>
<dbReference type="EMBL" id="CP098755">
    <property type="protein sequence ID" value="USG65302.1"/>
    <property type="molecule type" value="Genomic_DNA"/>
</dbReference>
<gene>
    <name evidence="2" type="ORF">NDK47_24870</name>
</gene>
<feature type="region of interest" description="Disordered" evidence="1">
    <location>
        <begin position="175"/>
        <end position="196"/>
    </location>
</feature>
<name>A0ABY4WE11_9BACL</name>